<keyword evidence="2" id="KW-1185">Reference proteome</keyword>
<dbReference type="Proteomes" id="UP000838324">
    <property type="component" value="Unassembled WGS sequence"/>
</dbReference>
<protein>
    <submittedName>
        <fullName evidence="1">Uncharacterized protein</fullName>
    </submittedName>
</protein>
<accession>A0ABN8FRD9</accession>
<dbReference type="Pfam" id="PF16800">
    <property type="entry name" value="Endopep_inhib"/>
    <property type="match status" value="1"/>
</dbReference>
<evidence type="ECO:0000313" key="2">
    <source>
        <dbReference type="Proteomes" id="UP000838324"/>
    </source>
</evidence>
<dbReference type="InterPro" id="IPR031841">
    <property type="entry name" value="Endopep_inhib"/>
</dbReference>
<organism evidence="1 2">
    <name type="scientific">Paenibacillus auburnensis</name>
    <dbReference type="NCBI Taxonomy" id="2905649"/>
    <lineage>
        <taxon>Bacteria</taxon>
        <taxon>Bacillati</taxon>
        <taxon>Bacillota</taxon>
        <taxon>Bacilli</taxon>
        <taxon>Bacillales</taxon>
        <taxon>Paenibacillaceae</taxon>
        <taxon>Paenibacillus</taxon>
    </lineage>
</organism>
<comment type="caution">
    <text evidence="1">The sequence shown here is derived from an EMBL/GenBank/DDBJ whole genome shotgun (WGS) entry which is preliminary data.</text>
</comment>
<dbReference type="RefSeq" id="WP_236328392.1">
    <property type="nucleotide sequence ID" value="NZ_CAKMMG010000001.1"/>
</dbReference>
<dbReference type="Gene3D" id="3.10.450.420">
    <property type="match status" value="1"/>
</dbReference>
<dbReference type="EMBL" id="CAKMMG010000001">
    <property type="protein sequence ID" value="CAH1190227.1"/>
    <property type="molecule type" value="Genomic_DNA"/>
</dbReference>
<name>A0ABN8FRD9_9BACL</name>
<proteinExistence type="predicted"/>
<reference evidence="1" key="1">
    <citation type="submission" date="2022-01" db="EMBL/GenBank/DDBJ databases">
        <authorList>
            <person name="Criscuolo A."/>
        </authorList>
    </citation>
    <scope>NUCLEOTIDE SEQUENCE</scope>
    <source>
        <strain evidence="1">CIP111892</strain>
    </source>
</reference>
<evidence type="ECO:0000313" key="1">
    <source>
        <dbReference type="EMBL" id="CAH1190227.1"/>
    </source>
</evidence>
<sequence length="160" mass="18273">MAQTGQSPGELKALIDAAEGVWFEVFYSGDLNEAITVGNREYYLLPLKFSTKEKVITYFRRFWGVTMSNRMFCNLYTIKRNNRLYVIGGDPGIFTIIPRRVRVTSRTATRIKVTAVLSMSEDYDEETMVVQYLIGTSGTGLRVLDRNKKDERFARCGRSG</sequence>
<dbReference type="InterPro" id="IPR053749">
    <property type="entry name" value="TA_system-associated_sf"/>
</dbReference>
<gene>
    <name evidence="1" type="ORF">PAECIP111892_00067</name>
</gene>